<protein>
    <submittedName>
        <fullName evidence="1">Uncharacterized protein</fullName>
    </submittedName>
</protein>
<keyword evidence="2" id="KW-1185">Reference proteome</keyword>
<gene>
    <name evidence="1" type="ORF">NATE_9</name>
</gene>
<sequence>MLYMRNVDVLFGFVTGLVRPKTKNLRIEGGKLYHYNTVIAERTFVTKDGTEVWNHNRSIYGEDVFEGEYRYVANVTKYSNTTTKIQNQLLVMLEGKELKCVYDIPEGTQSLE</sequence>
<name>A0AAE8YXX4_9CAUD</name>
<evidence type="ECO:0000313" key="1">
    <source>
        <dbReference type="EMBL" id="UGO50862.1"/>
    </source>
</evidence>
<accession>A0AAE8YXX4</accession>
<dbReference type="EMBL" id="OK499992">
    <property type="protein sequence ID" value="UGO50862.1"/>
    <property type="molecule type" value="Genomic_DNA"/>
</dbReference>
<dbReference type="Proteomes" id="UP000827544">
    <property type="component" value="Segment"/>
</dbReference>
<organism evidence="1 2">
    <name type="scientific">Bacillus phage vB_BanS_Nate</name>
    <dbReference type="NCBI Taxonomy" id="2894788"/>
    <lineage>
        <taxon>Viruses</taxon>
        <taxon>Duplodnaviria</taxon>
        <taxon>Heunggongvirae</taxon>
        <taxon>Uroviricota</taxon>
        <taxon>Caudoviricetes</taxon>
        <taxon>Joanripponvirinae</taxon>
        <taxon>Natevirus</taxon>
        <taxon>Natevirus nate</taxon>
    </lineage>
</organism>
<reference evidence="1" key="1">
    <citation type="submission" date="2021-10" db="EMBL/GenBank/DDBJ databases">
        <authorList>
            <person name="Lavering E.D."/>
            <person name="James R."/>
            <person name="Fairholm J.D."/>
            <person name="Ogilvie B.H."/>
            <person name="Thurgood T.L."/>
            <person name="Robison R.A."/>
            <person name="Grose J.H."/>
        </authorList>
    </citation>
    <scope>NUCLEOTIDE SEQUENCE</scope>
</reference>
<proteinExistence type="predicted"/>
<evidence type="ECO:0000313" key="2">
    <source>
        <dbReference type="Proteomes" id="UP000827544"/>
    </source>
</evidence>